<keyword evidence="2" id="KW-1185">Reference proteome</keyword>
<organism evidence="1 2">
    <name type="scientific">Brucella pseudogrignonensis</name>
    <dbReference type="NCBI Taxonomy" id="419475"/>
    <lineage>
        <taxon>Bacteria</taxon>
        <taxon>Pseudomonadati</taxon>
        <taxon>Pseudomonadota</taxon>
        <taxon>Alphaproteobacteria</taxon>
        <taxon>Hyphomicrobiales</taxon>
        <taxon>Brucellaceae</taxon>
        <taxon>Brucella/Ochrobactrum group</taxon>
        <taxon>Brucella</taxon>
    </lineage>
</organism>
<evidence type="ECO:0000313" key="1">
    <source>
        <dbReference type="EMBL" id="MDR6434328.1"/>
    </source>
</evidence>
<dbReference type="EMBL" id="JAVDQT010000010">
    <property type="protein sequence ID" value="MDR6434328.1"/>
    <property type="molecule type" value="Genomic_DNA"/>
</dbReference>
<proteinExistence type="predicted"/>
<protein>
    <submittedName>
        <fullName evidence="1">Uncharacterized protein</fullName>
    </submittedName>
</protein>
<evidence type="ECO:0000313" key="2">
    <source>
        <dbReference type="Proteomes" id="UP001184614"/>
    </source>
</evidence>
<gene>
    <name evidence="1" type="ORF">J2782_004079</name>
</gene>
<comment type="caution">
    <text evidence="1">The sequence shown here is derived from an EMBL/GenBank/DDBJ whole genome shotgun (WGS) entry which is preliminary data.</text>
</comment>
<dbReference type="Proteomes" id="UP001184614">
    <property type="component" value="Unassembled WGS sequence"/>
</dbReference>
<reference evidence="1 2" key="1">
    <citation type="submission" date="2023-07" db="EMBL/GenBank/DDBJ databases">
        <title>Sorghum-associated microbial communities from plants grown in Nebraska, USA.</title>
        <authorList>
            <person name="Schachtman D."/>
        </authorList>
    </citation>
    <scope>NUCLEOTIDE SEQUENCE [LARGE SCALE GENOMIC DNA]</scope>
    <source>
        <strain evidence="1 2">DS1730</strain>
    </source>
</reference>
<accession>A0ABU1MEI9</accession>
<sequence>MQHFFEKFQLRRVSVYAIKPETEREAMSDSEMLAKDAK</sequence>
<name>A0ABU1MEI9_9HYPH</name>